<sequence>MRGYKSFGDYGDVIIFHPNGISSATPIMHRAISWMEKGEEMPNGEPAPHEGYITKGDNNPYPDQSGLGIEPVKPGWVICVARVRIPYLGHLFKGVGGTVIIYAGIYAIILACLMRKKKKR</sequence>
<gene>
    <name evidence="2" type="ORF">NLMONJAO_00019</name>
</gene>
<name>A0A7G9Z3R4_9EURY</name>
<dbReference type="SUPFAM" id="SSF51306">
    <property type="entry name" value="LexA/Signal peptidase"/>
    <property type="match status" value="1"/>
</dbReference>
<keyword evidence="1" id="KW-0472">Membrane</keyword>
<dbReference type="InterPro" id="IPR036286">
    <property type="entry name" value="LexA/Signal_pep-like_sf"/>
</dbReference>
<organism evidence="2">
    <name type="scientific">Candidatus Methanophaga sp. ANME-1 ERB7</name>
    <dbReference type="NCBI Taxonomy" id="2759913"/>
    <lineage>
        <taxon>Archaea</taxon>
        <taxon>Methanobacteriati</taxon>
        <taxon>Methanobacteriota</taxon>
        <taxon>Stenosarchaea group</taxon>
        <taxon>Methanomicrobia</taxon>
        <taxon>Candidatus Methanophagales</taxon>
        <taxon>Candidatus Methanophagaceae</taxon>
        <taxon>Candidatus Methanophaga</taxon>
    </lineage>
</organism>
<keyword evidence="1" id="KW-1133">Transmembrane helix</keyword>
<dbReference type="EMBL" id="MT631597">
    <property type="protein sequence ID" value="QNO54898.1"/>
    <property type="molecule type" value="Genomic_DNA"/>
</dbReference>
<feature type="transmembrane region" description="Helical" evidence="1">
    <location>
        <begin position="94"/>
        <end position="114"/>
    </location>
</feature>
<reference evidence="2" key="1">
    <citation type="submission" date="2020-06" db="EMBL/GenBank/DDBJ databases">
        <title>Unique genomic features of the anaerobic methanotrophic archaea.</title>
        <authorList>
            <person name="Chadwick G.L."/>
            <person name="Skennerton C.T."/>
            <person name="Laso-Perez R."/>
            <person name="Leu A.O."/>
            <person name="Speth D.R."/>
            <person name="Yu H."/>
            <person name="Morgan-Lang C."/>
            <person name="Hatzenpichler R."/>
            <person name="Goudeau D."/>
            <person name="Malmstrom R."/>
            <person name="Brazelton W.J."/>
            <person name="Woyke T."/>
            <person name="Hallam S.J."/>
            <person name="Tyson G.W."/>
            <person name="Wegener G."/>
            <person name="Boetius A."/>
            <person name="Orphan V."/>
        </authorList>
    </citation>
    <scope>NUCLEOTIDE SEQUENCE</scope>
</reference>
<evidence type="ECO:0000313" key="2">
    <source>
        <dbReference type="EMBL" id="QNO54898.1"/>
    </source>
</evidence>
<dbReference type="AlphaFoldDB" id="A0A7G9Z3R4"/>
<evidence type="ECO:0008006" key="3">
    <source>
        <dbReference type="Google" id="ProtNLM"/>
    </source>
</evidence>
<keyword evidence="1" id="KW-0812">Transmembrane</keyword>
<proteinExistence type="predicted"/>
<protein>
    <recommendedName>
        <fullName evidence="3">Peptidase S26 domain-containing protein</fullName>
    </recommendedName>
</protein>
<evidence type="ECO:0000256" key="1">
    <source>
        <dbReference type="SAM" id="Phobius"/>
    </source>
</evidence>
<accession>A0A7G9Z3R4</accession>